<reference evidence="10" key="1">
    <citation type="submission" date="2016-12" db="EMBL/GenBank/DDBJ databases">
        <title>Discovery of methanogenic haloarchaea.</title>
        <authorList>
            <person name="Sorokin D.Y."/>
            <person name="Makarova K.S."/>
            <person name="Abbas B."/>
            <person name="Ferrer M."/>
            <person name="Golyshin P.N."/>
        </authorList>
    </citation>
    <scope>NUCLEOTIDE SEQUENCE [LARGE SCALE GENOMIC DNA]</scope>
    <source>
        <strain evidence="10">HMET1</strain>
    </source>
</reference>
<dbReference type="GO" id="GO:0003824">
    <property type="term" value="F:catalytic activity"/>
    <property type="evidence" value="ECO:0007669"/>
    <property type="project" value="InterPro"/>
</dbReference>
<comment type="caution">
    <text evidence="10">The sequence shown here is derived from an EMBL/GenBank/DDBJ whole genome shotgun (WGS) entry which is preliminary data.</text>
</comment>
<dbReference type="InterPro" id="IPR051198">
    <property type="entry name" value="BchE-like"/>
</dbReference>
<dbReference type="Pfam" id="PF04055">
    <property type="entry name" value="Radical_SAM"/>
    <property type="match status" value="1"/>
</dbReference>
<proteinExistence type="predicted"/>
<feature type="domain" description="B12-binding" evidence="8">
    <location>
        <begin position="6"/>
        <end position="144"/>
    </location>
</feature>
<evidence type="ECO:0000256" key="3">
    <source>
        <dbReference type="ARBA" id="ARBA00022679"/>
    </source>
</evidence>
<dbReference type="InterPro" id="IPR023404">
    <property type="entry name" value="rSAM_horseshoe"/>
</dbReference>
<dbReference type="STRING" id="1903181.BTN85_0200"/>
<dbReference type="SFLD" id="SFLDG01123">
    <property type="entry name" value="methyltransferase_(Class_B)"/>
    <property type="match status" value="1"/>
</dbReference>
<evidence type="ECO:0000313" key="10">
    <source>
        <dbReference type="EMBL" id="OKY77732.1"/>
    </source>
</evidence>
<dbReference type="InterPro" id="IPR007197">
    <property type="entry name" value="rSAM"/>
</dbReference>
<dbReference type="CDD" id="cd02068">
    <property type="entry name" value="radical_SAM_B12_BD"/>
    <property type="match status" value="1"/>
</dbReference>
<dbReference type="InParanoid" id="A0A1Q6DTT3"/>
<evidence type="ECO:0000256" key="5">
    <source>
        <dbReference type="ARBA" id="ARBA00022723"/>
    </source>
</evidence>
<dbReference type="AlphaFoldDB" id="A0A1Q6DTT3"/>
<dbReference type="CDD" id="cd01335">
    <property type="entry name" value="Radical_SAM"/>
    <property type="match status" value="1"/>
</dbReference>
<evidence type="ECO:0000256" key="4">
    <source>
        <dbReference type="ARBA" id="ARBA00022691"/>
    </source>
</evidence>
<protein>
    <submittedName>
        <fullName evidence="10">Radical SAM superfamily enzyme</fullName>
    </submittedName>
</protein>
<keyword evidence="5" id="KW-0479">Metal-binding</keyword>
<keyword evidence="4" id="KW-0949">S-adenosyl-L-methionine</keyword>
<evidence type="ECO:0000313" key="11">
    <source>
        <dbReference type="Proteomes" id="UP000185744"/>
    </source>
</evidence>
<gene>
    <name evidence="10" type="ORF">BTN85_0200</name>
</gene>
<evidence type="ECO:0000256" key="2">
    <source>
        <dbReference type="ARBA" id="ARBA00022603"/>
    </source>
</evidence>
<dbReference type="GO" id="GO:0031419">
    <property type="term" value="F:cobalamin binding"/>
    <property type="evidence" value="ECO:0007669"/>
    <property type="project" value="InterPro"/>
</dbReference>
<dbReference type="InterPro" id="IPR006158">
    <property type="entry name" value="Cobalamin-bd"/>
</dbReference>
<organism evidence="10 11">
    <name type="scientific">Methanohalarchaeum thermophilum</name>
    <dbReference type="NCBI Taxonomy" id="1903181"/>
    <lineage>
        <taxon>Archaea</taxon>
        <taxon>Methanobacteriati</taxon>
        <taxon>Methanobacteriota</taxon>
        <taxon>Methanonatronarchaeia</taxon>
        <taxon>Methanonatronarchaeales</taxon>
        <taxon>Methanonatronarchaeaceae</taxon>
        <taxon>Candidatus Methanohalarchaeum</taxon>
    </lineage>
</organism>
<evidence type="ECO:0000259" key="8">
    <source>
        <dbReference type="PROSITE" id="PS51332"/>
    </source>
</evidence>
<dbReference type="GO" id="GO:0005829">
    <property type="term" value="C:cytosol"/>
    <property type="evidence" value="ECO:0007669"/>
    <property type="project" value="TreeGrafter"/>
</dbReference>
<comment type="cofactor">
    <cofactor evidence="1">
        <name>[4Fe-4S] cluster</name>
        <dbReference type="ChEBI" id="CHEBI:49883"/>
    </cofactor>
</comment>
<dbReference type="InterPro" id="IPR058240">
    <property type="entry name" value="rSAM_sf"/>
</dbReference>
<dbReference type="PANTHER" id="PTHR43409">
    <property type="entry name" value="ANAEROBIC MAGNESIUM-PROTOPORPHYRIN IX MONOMETHYL ESTER CYCLASE-RELATED"/>
    <property type="match status" value="1"/>
</dbReference>
<dbReference type="Pfam" id="PF02310">
    <property type="entry name" value="B12-binding"/>
    <property type="match status" value="1"/>
</dbReference>
<keyword evidence="3" id="KW-0808">Transferase</keyword>
<dbReference type="SUPFAM" id="SSF102114">
    <property type="entry name" value="Radical SAM enzymes"/>
    <property type="match status" value="1"/>
</dbReference>
<accession>A0A1Q6DTT3</accession>
<dbReference type="Gene3D" id="3.80.30.20">
    <property type="entry name" value="tm_1862 like domain"/>
    <property type="match status" value="1"/>
</dbReference>
<dbReference type="Gene3D" id="3.40.50.280">
    <property type="entry name" value="Cobalamin-binding domain"/>
    <property type="match status" value="1"/>
</dbReference>
<dbReference type="Proteomes" id="UP000185744">
    <property type="component" value="Unassembled WGS sequence"/>
</dbReference>
<dbReference type="GO" id="GO:0051539">
    <property type="term" value="F:4 iron, 4 sulfur cluster binding"/>
    <property type="evidence" value="ECO:0007669"/>
    <property type="project" value="UniProtKB-KW"/>
</dbReference>
<keyword evidence="2" id="KW-0489">Methyltransferase</keyword>
<dbReference type="PROSITE" id="PS51918">
    <property type="entry name" value="RADICAL_SAM"/>
    <property type="match status" value="1"/>
</dbReference>
<dbReference type="SFLD" id="SFLDS00029">
    <property type="entry name" value="Radical_SAM"/>
    <property type="match status" value="1"/>
</dbReference>
<sequence length="435" mass="49320">MTDVLLAKSPVKDPVADTHPWASPPLIPLYAASVLREKGYKTSFIDFNVAGGFKRKRLERILEKEKPRVVGVFTGTEEYLNALDITKYIKGKNSEIKTFLSGPHPTAMYNEVLKQPTVDFCVRGEGEYAILELVDAINNKSTSEYTEIKGVALKKNGDLISNPPNPPQKNTELPYPSRDLAPMKFYDFPGIVRTAWGGCPNNCSFCNVPTYRGRDYFARDPIDILKEIERLLFSYQHIRVIKFMDDTFSIDKDKLYELTDGLKKISPPFGWKWTFTTRVDKLTKKMAKEVSEAGCSTILVGAESGSQRILDSINKGIQKNEILEAVKKVINEGMDINVTFMYPLPEDTAETIKETINFMKKLKDLGANLILDFTTPYPGTPLYENSEELGIKILADSWEEYDAKHLLITSRYLDEKNLKKHFKKLVSEVGLNKMI</sequence>
<keyword evidence="6" id="KW-0408">Iron</keyword>
<evidence type="ECO:0000256" key="1">
    <source>
        <dbReference type="ARBA" id="ARBA00001966"/>
    </source>
</evidence>
<evidence type="ECO:0000256" key="6">
    <source>
        <dbReference type="ARBA" id="ARBA00023004"/>
    </source>
</evidence>
<dbReference type="SMART" id="SM00729">
    <property type="entry name" value="Elp3"/>
    <property type="match status" value="1"/>
</dbReference>
<dbReference type="PROSITE" id="PS51332">
    <property type="entry name" value="B12_BINDING"/>
    <property type="match status" value="1"/>
</dbReference>
<dbReference type="PANTHER" id="PTHR43409:SF7">
    <property type="entry name" value="BLL1977 PROTEIN"/>
    <property type="match status" value="1"/>
</dbReference>
<dbReference type="InterPro" id="IPR006638">
    <property type="entry name" value="Elp3/MiaA/NifB-like_rSAM"/>
</dbReference>
<feature type="domain" description="Radical SAM core" evidence="9">
    <location>
        <begin position="184"/>
        <end position="411"/>
    </location>
</feature>
<dbReference type="EMBL" id="MSDW01000001">
    <property type="protein sequence ID" value="OKY77732.1"/>
    <property type="molecule type" value="Genomic_DNA"/>
</dbReference>
<dbReference type="InterPro" id="IPR034466">
    <property type="entry name" value="Methyltransferase_Class_B"/>
</dbReference>
<evidence type="ECO:0000256" key="7">
    <source>
        <dbReference type="ARBA" id="ARBA00023014"/>
    </source>
</evidence>
<dbReference type="SFLD" id="SFLDG01082">
    <property type="entry name" value="B12-binding_domain_containing"/>
    <property type="match status" value="1"/>
</dbReference>
<name>A0A1Q6DTT3_METT1</name>
<evidence type="ECO:0000259" key="9">
    <source>
        <dbReference type="PROSITE" id="PS51918"/>
    </source>
</evidence>
<keyword evidence="11" id="KW-1185">Reference proteome</keyword>
<dbReference type="GO" id="GO:0046872">
    <property type="term" value="F:metal ion binding"/>
    <property type="evidence" value="ECO:0007669"/>
    <property type="project" value="UniProtKB-KW"/>
</dbReference>
<keyword evidence="7" id="KW-0411">Iron-sulfur</keyword>